<sequence length="177" mass="20565">MNKNSLLAIGWDVGGWMGNNHGFSIIHWNKKENDFKWLGKSVELKIPAASIFSLDYIIEKVTEGDNLDLCDYEIVIGVDAPLRFPKKFKEFINGSAEEFRRPEKEIYNPLAYRETDVHIYETLGKKPLSAVFDRLGTNCTAAMVHLKKWIEEYDFSLQPIKDKGNNRDIIRVLKWRK</sequence>
<accession>A0A4R6LXA5</accession>
<evidence type="ECO:0000313" key="2">
    <source>
        <dbReference type="Proteomes" id="UP000295064"/>
    </source>
</evidence>
<dbReference type="AlphaFoldDB" id="A0A4R6LXA5"/>
<reference evidence="1 2" key="1">
    <citation type="submission" date="2019-03" db="EMBL/GenBank/DDBJ databases">
        <title>Subsurface microbial communities from deep shales in Ohio and West Virginia, USA.</title>
        <authorList>
            <person name="Wrighton K."/>
        </authorList>
    </citation>
    <scope>NUCLEOTIDE SEQUENCE [LARGE SCALE GENOMIC DNA]</scope>
    <source>
        <strain evidence="1 2">MA284_T2</strain>
    </source>
</reference>
<dbReference type="Proteomes" id="UP000295064">
    <property type="component" value="Unassembled WGS sequence"/>
</dbReference>
<dbReference type="RefSeq" id="WP_133514749.1">
    <property type="nucleotide sequence ID" value="NZ_SNWX01000008.1"/>
</dbReference>
<protein>
    <recommendedName>
        <fullName evidence="3">DUF429 domain-containing protein</fullName>
    </recommendedName>
</protein>
<proteinExistence type="predicted"/>
<gene>
    <name evidence="1" type="ORF">DFR79_10836</name>
</gene>
<dbReference type="EMBL" id="SNWX01000008">
    <property type="protein sequence ID" value="TDO92010.1"/>
    <property type="molecule type" value="Genomic_DNA"/>
</dbReference>
<evidence type="ECO:0000313" key="1">
    <source>
        <dbReference type="EMBL" id="TDO92010.1"/>
    </source>
</evidence>
<name>A0A4R6LXA5_9FIRM</name>
<dbReference type="OrthoDB" id="2111554at2"/>
<evidence type="ECO:0008006" key="3">
    <source>
        <dbReference type="Google" id="ProtNLM"/>
    </source>
</evidence>
<organism evidence="1 2">
    <name type="scientific">Halanaerobium saccharolyticum</name>
    <dbReference type="NCBI Taxonomy" id="43595"/>
    <lineage>
        <taxon>Bacteria</taxon>
        <taxon>Bacillati</taxon>
        <taxon>Bacillota</taxon>
        <taxon>Clostridia</taxon>
        <taxon>Halanaerobiales</taxon>
        <taxon>Halanaerobiaceae</taxon>
        <taxon>Halanaerobium</taxon>
    </lineage>
</organism>
<comment type="caution">
    <text evidence="1">The sequence shown here is derived from an EMBL/GenBank/DDBJ whole genome shotgun (WGS) entry which is preliminary data.</text>
</comment>